<keyword evidence="3" id="KW-0830">Ubiquinone</keyword>
<dbReference type="EMBL" id="JAFBCV010000001">
    <property type="protein sequence ID" value="MBM7836942.1"/>
    <property type="molecule type" value="Genomic_DNA"/>
</dbReference>
<dbReference type="Gene3D" id="2.20.25.110">
    <property type="entry name" value="S-adenosyl-L-methionine-dependent methyltransferases"/>
    <property type="match status" value="1"/>
</dbReference>
<evidence type="ECO:0000313" key="3">
    <source>
        <dbReference type="EMBL" id="MBM7836942.1"/>
    </source>
</evidence>
<comment type="caution">
    <text evidence="3">The sequence shown here is derived from an EMBL/GenBank/DDBJ whole genome shotgun (WGS) entry which is preliminary data.</text>
</comment>
<sequence length="238" mass="26813">MIPLVYDQVNQWGKDDEFFLQLLKKVQPQKVADLGCGTGRFTIHLAKAGYDVTAIDPNAEAIALAKEKKHAAEINWMIGDSATLPSETFDAVIMTANVAQVFLTDKSWQQTLADVYRSLKPDGHFLFDARNPSAKIWETWEQDQTPDRAVDEATGDPLEVWTAYDGFINGVYTFYETVKHATTDEILVHEKMQLKFRTEEEITNSLEQAGFAQVHAYGDFDWKAAGAETKAFVFHSVK</sequence>
<keyword evidence="4" id="KW-1185">Reference proteome</keyword>
<dbReference type="SUPFAM" id="SSF53335">
    <property type="entry name" value="S-adenosyl-L-methionine-dependent methyltransferases"/>
    <property type="match status" value="1"/>
</dbReference>
<dbReference type="Gene3D" id="3.40.50.150">
    <property type="entry name" value="Vaccinia Virus protein VP39"/>
    <property type="match status" value="1"/>
</dbReference>
<evidence type="ECO:0000313" key="4">
    <source>
        <dbReference type="Proteomes" id="UP001179280"/>
    </source>
</evidence>
<gene>
    <name evidence="3" type="ORF">JOC54_000173</name>
</gene>
<keyword evidence="1" id="KW-0808">Transferase</keyword>
<proteinExistence type="predicted"/>
<dbReference type="RefSeq" id="WP_204463681.1">
    <property type="nucleotide sequence ID" value="NZ_JAFBCV010000001.1"/>
</dbReference>
<protein>
    <submittedName>
        <fullName evidence="3">Ubiquinone/menaquinone biosynthesis C-methylase UbiE</fullName>
    </submittedName>
</protein>
<dbReference type="Pfam" id="PF13649">
    <property type="entry name" value="Methyltransf_25"/>
    <property type="match status" value="1"/>
</dbReference>
<organism evidence="3 4">
    <name type="scientific">Shouchella xiaoxiensis</name>
    <dbReference type="NCBI Taxonomy" id="766895"/>
    <lineage>
        <taxon>Bacteria</taxon>
        <taxon>Bacillati</taxon>
        <taxon>Bacillota</taxon>
        <taxon>Bacilli</taxon>
        <taxon>Bacillales</taxon>
        <taxon>Bacillaceae</taxon>
        <taxon>Shouchella</taxon>
    </lineage>
</organism>
<evidence type="ECO:0000259" key="2">
    <source>
        <dbReference type="Pfam" id="PF13649"/>
    </source>
</evidence>
<name>A0ABS2SN44_9BACI</name>
<feature type="domain" description="Methyltransferase" evidence="2">
    <location>
        <begin position="31"/>
        <end position="123"/>
    </location>
</feature>
<dbReference type="CDD" id="cd02440">
    <property type="entry name" value="AdoMet_MTases"/>
    <property type="match status" value="1"/>
</dbReference>
<dbReference type="InterPro" id="IPR041698">
    <property type="entry name" value="Methyltransf_25"/>
</dbReference>
<reference evidence="3" key="1">
    <citation type="submission" date="2021-01" db="EMBL/GenBank/DDBJ databases">
        <title>Genomic Encyclopedia of Type Strains, Phase IV (KMG-IV): sequencing the most valuable type-strain genomes for metagenomic binning, comparative biology and taxonomic classification.</title>
        <authorList>
            <person name="Goeker M."/>
        </authorList>
    </citation>
    <scope>NUCLEOTIDE SEQUENCE</scope>
    <source>
        <strain evidence="3">DSM 21943</strain>
    </source>
</reference>
<dbReference type="Proteomes" id="UP001179280">
    <property type="component" value="Unassembled WGS sequence"/>
</dbReference>
<evidence type="ECO:0000256" key="1">
    <source>
        <dbReference type="ARBA" id="ARBA00022679"/>
    </source>
</evidence>
<accession>A0ABS2SN44</accession>
<dbReference type="InterPro" id="IPR029063">
    <property type="entry name" value="SAM-dependent_MTases_sf"/>
</dbReference>
<dbReference type="PANTHER" id="PTHR43861">
    <property type="entry name" value="TRANS-ACONITATE 2-METHYLTRANSFERASE-RELATED"/>
    <property type="match status" value="1"/>
</dbReference>